<dbReference type="EMBL" id="ADVG01000001">
    <property type="protein sequence ID" value="EFH89143.1"/>
    <property type="molecule type" value="Genomic_DNA"/>
</dbReference>
<reference evidence="1 2" key="1">
    <citation type="journal article" date="2011" name="Stand. Genomic Sci.">
        <title>Non-contiguous finished genome sequence and contextual data of the filamentous soil bacterium Ktedonobacter racemifer type strain (SOSP1-21).</title>
        <authorList>
            <person name="Chang Y.J."/>
            <person name="Land M."/>
            <person name="Hauser L."/>
            <person name="Chertkov O."/>
            <person name="Del Rio T.G."/>
            <person name="Nolan M."/>
            <person name="Copeland A."/>
            <person name="Tice H."/>
            <person name="Cheng J.F."/>
            <person name="Lucas S."/>
            <person name="Han C."/>
            <person name="Goodwin L."/>
            <person name="Pitluck S."/>
            <person name="Ivanova N."/>
            <person name="Ovchinikova G."/>
            <person name="Pati A."/>
            <person name="Chen A."/>
            <person name="Palaniappan K."/>
            <person name="Mavromatis K."/>
            <person name="Liolios K."/>
            <person name="Brettin T."/>
            <person name="Fiebig A."/>
            <person name="Rohde M."/>
            <person name="Abt B."/>
            <person name="Goker M."/>
            <person name="Detter J.C."/>
            <person name="Woyke T."/>
            <person name="Bristow J."/>
            <person name="Eisen J.A."/>
            <person name="Markowitz V."/>
            <person name="Hugenholtz P."/>
            <person name="Kyrpides N.C."/>
            <person name="Klenk H.P."/>
            <person name="Lapidus A."/>
        </authorList>
    </citation>
    <scope>NUCLEOTIDE SEQUENCE [LARGE SCALE GENOMIC DNA]</scope>
    <source>
        <strain evidence="2">DSM 44963</strain>
    </source>
</reference>
<dbReference type="Proteomes" id="UP000004508">
    <property type="component" value="Unassembled WGS sequence"/>
</dbReference>
<dbReference type="AlphaFoldDB" id="D6TI86"/>
<evidence type="ECO:0000313" key="1">
    <source>
        <dbReference type="EMBL" id="EFH89143.1"/>
    </source>
</evidence>
<name>D6TI86_KTERA</name>
<dbReference type="RefSeq" id="WP_007905527.1">
    <property type="nucleotide sequence ID" value="NZ_ADVG01000001.1"/>
</dbReference>
<keyword evidence="2" id="KW-1185">Reference proteome</keyword>
<accession>D6TI86</accession>
<proteinExistence type="predicted"/>
<organism evidence="1 2">
    <name type="scientific">Ktedonobacter racemifer DSM 44963</name>
    <dbReference type="NCBI Taxonomy" id="485913"/>
    <lineage>
        <taxon>Bacteria</taxon>
        <taxon>Bacillati</taxon>
        <taxon>Chloroflexota</taxon>
        <taxon>Ktedonobacteria</taxon>
        <taxon>Ktedonobacterales</taxon>
        <taxon>Ktedonobacteraceae</taxon>
        <taxon>Ktedonobacter</taxon>
    </lineage>
</organism>
<sequence>MPPEKAAAVILRVVEANRARILIGQDARLIYVIQRFAPVRGPALLQRVIANALQKR</sequence>
<comment type="caution">
    <text evidence="1">The sequence shown here is derived from an EMBL/GenBank/DDBJ whole genome shotgun (WGS) entry which is preliminary data.</text>
</comment>
<evidence type="ECO:0000313" key="2">
    <source>
        <dbReference type="Proteomes" id="UP000004508"/>
    </source>
</evidence>
<gene>
    <name evidence="1" type="ORF">Krac_10679</name>
</gene>
<protein>
    <submittedName>
        <fullName evidence="1">Short-chain dehydrogenase/reductase SDR</fullName>
    </submittedName>
</protein>
<dbReference type="InParanoid" id="D6TI86"/>